<dbReference type="AlphaFoldDB" id="A0A3F3NKH8"/>
<gene>
    <name evidence="1" type="ORF">EB12_02940</name>
</gene>
<accession>A0A3F3NKH8</accession>
<evidence type="ECO:0000313" key="1">
    <source>
        <dbReference type="EMBL" id="RBS25080.1"/>
    </source>
</evidence>
<reference evidence="1 2" key="1">
    <citation type="submission" date="2015-06" db="EMBL/GenBank/DDBJ databases">
        <title>The Genome Sequence of Enterococcus faecium 131EA1.</title>
        <authorList>
            <consortium name="The Broad Institute Genomics Platform"/>
            <consortium name="The Broad Institute Genome Sequencing Center for Infectious Disease"/>
            <person name="Earl A.M."/>
            <person name="Van Tyne D."/>
            <person name="Lebreton F."/>
            <person name="Saavedra J.T."/>
            <person name="Gilmore M.S."/>
            <person name="Manson Mcguire A."/>
            <person name="Clock S."/>
            <person name="Crupain M."/>
            <person name="Rangan U."/>
            <person name="Young S."/>
            <person name="Abouelleil A."/>
            <person name="Cao P."/>
            <person name="Chapman S.B."/>
            <person name="Griggs A."/>
            <person name="Priest M."/>
            <person name="Shea T."/>
            <person name="Wortman J."/>
            <person name="Nusbaum C."/>
            <person name="Birren B."/>
        </authorList>
    </citation>
    <scope>NUCLEOTIDE SEQUENCE [LARGE SCALE GENOMIC DNA]</scope>
    <source>
        <strain evidence="1 2">131EA1</strain>
    </source>
</reference>
<evidence type="ECO:0000313" key="2">
    <source>
        <dbReference type="Proteomes" id="UP000253144"/>
    </source>
</evidence>
<comment type="caution">
    <text evidence="1">The sequence shown here is derived from an EMBL/GenBank/DDBJ whole genome shotgun (WGS) entry which is preliminary data.</text>
</comment>
<sequence length="58" mass="6955">MRINKEKLKRYSYQAFQLAIEGLAERSKEDDQILEDQKLKDTIKQAIREVESEKEIEK</sequence>
<dbReference type="EMBL" id="LEQJ01000027">
    <property type="protein sequence ID" value="RBS25080.1"/>
    <property type="molecule type" value="Genomic_DNA"/>
</dbReference>
<dbReference type="RefSeq" id="WP_162781346.1">
    <property type="nucleotide sequence ID" value="NZ_JARPUH010000038.1"/>
</dbReference>
<proteinExistence type="predicted"/>
<organism evidence="1 2">
    <name type="scientific">Enterococcus faecium</name>
    <name type="common">Streptococcus faecium</name>
    <dbReference type="NCBI Taxonomy" id="1352"/>
    <lineage>
        <taxon>Bacteria</taxon>
        <taxon>Bacillati</taxon>
        <taxon>Bacillota</taxon>
        <taxon>Bacilli</taxon>
        <taxon>Lactobacillales</taxon>
        <taxon>Enterococcaceae</taxon>
        <taxon>Enterococcus</taxon>
    </lineage>
</organism>
<dbReference type="Proteomes" id="UP000253144">
    <property type="component" value="Unassembled WGS sequence"/>
</dbReference>
<name>A0A3F3NKH8_ENTFC</name>
<protein>
    <submittedName>
        <fullName evidence="1">Uncharacterized protein</fullName>
    </submittedName>
</protein>